<evidence type="ECO:0000313" key="3">
    <source>
        <dbReference type="Proteomes" id="UP001642260"/>
    </source>
</evidence>
<keyword evidence="3" id="KW-1185">Reference proteome</keyword>
<feature type="signal peptide" evidence="1">
    <location>
        <begin position="1"/>
        <end position="24"/>
    </location>
</feature>
<dbReference type="AlphaFoldDB" id="A0ABC8KYG6"/>
<gene>
    <name evidence="2" type="ORF">ERUC_LOCUS29935</name>
</gene>
<sequence>MVRFLTLTLIQVLIVLFVANVLDATELNVRDKCWRPNPHWRKTHRFCRVCRKNDGKHR</sequence>
<reference evidence="2 3" key="1">
    <citation type="submission" date="2022-03" db="EMBL/GenBank/DDBJ databases">
        <authorList>
            <person name="Macdonald S."/>
            <person name="Ahmed S."/>
            <person name="Newling K."/>
        </authorList>
    </citation>
    <scope>NUCLEOTIDE SEQUENCE [LARGE SCALE GENOMIC DNA]</scope>
</reference>
<organism evidence="2 3">
    <name type="scientific">Eruca vesicaria subsp. sativa</name>
    <name type="common">Garden rocket</name>
    <name type="synonym">Eruca sativa</name>
    <dbReference type="NCBI Taxonomy" id="29727"/>
    <lineage>
        <taxon>Eukaryota</taxon>
        <taxon>Viridiplantae</taxon>
        <taxon>Streptophyta</taxon>
        <taxon>Embryophyta</taxon>
        <taxon>Tracheophyta</taxon>
        <taxon>Spermatophyta</taxon>
        <taxon>Magnoliopsida</taxon>
        <taxon>eudicotyledons</taxon>
        <taxon>Gunneridae</taxon>
        <taxon>Pentapetalae</taxon>
        <taxon>rosids</taxon>
        <taxon>malvids</taxon>
        <taxon>Brassicales</taxon>
        <taxon>Brassicaceae</taxon>
        <taxon>Brassiceae</taxon>
        <taxon>Eruca</taxon>
    </lineage>
</organism>
<comment type="caution">
    <text evidence="2">The sequence shown here is derived from an EMBL/GenBank/DDBJ whole genome shotgun (WGS) entry which is preliminary data.</text>
</comment>
<proteinExistence type="predicted"/>
<feature type="chain" id="PRO_5044760743" evidence="1">
    <location>
        <begin position="25"/>
        <end position="58"/>
    </location>
</feature>
<protein>
    <submittedName>
        <fullName evidence="2">Uncharacterized protein</fullName>
    </submittedName>
</protein>
<name>A0ABC8KYG6_ERUVS</name>
<dbReference type="Proteomes" id="UP001642260">
    <property type="component" value="Unassembled WGS sequence"/>
</dbReference>
<keyword evidence="1" id="KW-0732">Signal</keyword>
<evidence type="ECO:0000313" key="2">
    <source>
        <dbReference type="EMBL" id="CAH8364179.1"/>
    </source>
</evidence>
<dbReference type="EMBL" id="CAKOAT010381821">
    <property type="protein sequence ID" value="CAH8364179.1"/>
    <property type="molecule type" value="Genomic_DNA"/>
</dbReference>
<evidence type="ECO:0000256" key="1">
    <source>
        <dbReference type="SAM" id="SignalP"/>
    </source>
</evidence>
<accession>A0ABC8KYG6</accession>